<gene>
    <name evidence="2" type="ORF">BELL_1273g00010</name>
</gene>
<dbReference type="InterPro" id="IPR052895">
    <property type="entry name" value="HetReg/Transcr_Mod"/>
</dbReference>
<proteinExistence type="predicted"/>
<dbReference type="InterPro" id="IPR010730">
    <property type="entry name" value="HET"/>
</dbReference>
<name>A0A4Z1IQ29_9HELO</name>
<comment type="caution">
    <text evidence="2">The sequence shown here is derived from an EMBL/GenBank/DDBJ whole genome shotgun (WGS) entry which is preliminary data.</text>
</comment>
<evidence type="ECO:0000313" key="3">
    <source>
        <dbReference type="Proteomes" id="UP000297229"/>
    </source>
</evidence>
<feature type="domain" description="Heterokaryon incompatibility" evidence="1">
    <location>
        <begin position="108"/>
        <end position="265"/>
    </location>
</feature>
<protein>
    <recommendedName>
        <fullName evidence="1">Heterokaryon incompatibility domain-containing protein</fullName>
    </recommendedName>
</protein>
<dbReference type="PANTHER" id="PTHR24148">
    <property type="entry name" value="ANKYRIN REPEAT DOMAIN-CONTAINING PROTEIN 39 HOMOLOG-RELATED"/>
    <property type="match status" value="1"/>
</dbReference>
<reference evidence="2 3" key="1">
    <citation type="submission" date="2017-12" db="EMBL/GenBank/DDBJ databases">
        <title>Comparative genomics of Botrytis spp.</title>
        <authorList>
            <person name="Valero-Jimenez C.A."/>
            <person name="Tapia P."/>
            <person name="Veloso J."/>
            <person name="Silva-Moreno E."/>
            <person name="Staats M."/>
            <person name="Valdes J.H."/>
            <person name="Van Kan J.A.L."/>
        </authorList>
    </citation>
    <scope>NUCLEOTIDE SEQUENCE [LARGE SCALE GENOMIC DNA]</scope>
    <source>
        <strain evidence="2 3">Be9601</strain>
    </source>
</reference>
<dbReference type="AlphaFoldDB" id="A0A4Z1IQ29"/>
<organism evidence="2 3">
    <name type="scientific">Botrytis elliptica</name>
    <dbReference type="NCBI Taxonomy" id="278938"/>
    <lineage>
        <taxon>Eukaryota</taxon>
        <taxon>Fungi</taxon>
        <taxon>Dikarya</taxon>
        <taxon>Ascomycota</taxon>
        <taxon>Pezizomycotina</taxon>
        <taxon>Leotiomycetes</taxon>
        <taxon>Helotiales</taxon>
        <taxon>Sclerotiniaceae</taxon>
        <taxon>Botrytis</taxon>
    </lineage>
</organism>
<dbReference type="EMBL" id="PQXM01001271">
    <property type="protein sequence ID" value="TGO58843.1"/>
    <property type="molecule type" value="Genomic_DNA"/>
</dbReference>
<evidence type="ECO:0000313" key="2">
    <source>
        <dbReference type="EMBL" id="TGO58843.1"/>
    </source>
</evidence>
<sequence>MSSLVDKLGVEFMKLKMMIRMIAMVKADLIMGTPPVKIQESLIAKEPNLAPGSPKMEDIQQYQYTPLLEPDAFRIIVIHPALSIKSPLSCSLIHSTLFHYNQPVIDNYSALSYVWGDANNRRTILVDEKPLLVTASLDSALRHLRDKKKDVMIWADGICINQSDSEEKNRQVGLMSVIYEVASHTIIFLGETTSETDEIFKSLLRPISSSLTKQIKPGLLSKVRVSHNTDTIDPESKEGIESKVHDLIRHVLDMPWFRRIWILQELVISCDPWVQVGTHRLKWKDFKSLIFASNSEHDSAYIKTPNYDVLAEMCTLREDFVSRNLESSDPCHYLLKILHSRRGYGVSDPRDMLYGHLAMFANHTKSKDPKIEKLIEIDYRKTTTEVYTDLALYFLNLQLSFEFLSHVEDVNFEERKWNLPTWVPDWTSNKVSTEAKWRLQKGETINEIHGIRDIHIVLGEKAVLGCIGTKVNCVEMVKNEIPRREDVFALCHKIKNLSAMGGSRDEYSMKMEVRLVCEHFCAWFNTSESPAYNFIPDDLEKLFDHRGSKKLFRHRGSKARGHFWSRMRGISIAPDPANLMPLKNNLEALQDHKHPEELWIYILMAMTDVSGNFFGGKRLAVLGNKEIALVSMWTEVGDEIWRFDGEEGGSCYAFRGYDDDEGAGRIEKKETEEENDGRAEMDRTFEAFFERKKKEVMEKYIDCGDDGRLLWREKIFETSRCLFVLKKKRAYLWMANSLLRAARVLAKLGDEGNNDGGGKRNRKKELEENLKRKMETVVGNLLNEMTRVTDFYSPKFEIKNGELILLKTDVGGVGTGTGGVNHVRYVGECILGPELRFDDRYEYEYDDKKKRMGKGREKGMDRAREKENKWKIELFQNAEKMREWWKLGLGVPSESLDDEGEYDEGWFEEGLEERGKWSGNYFSSFYSDDPDDPEYAKYVLDIKDWKKFIQPLRYEILAIH</sequence>
<dbReference type="PANTHER" id="PTHR24148:SF73">
    <property type="entry name" value="HET DOMAIN PROTEIN (AFU_ORTHOLOGUE AFUA_8G01020)"/>
    <property type="match status" value="1"/>
</dbReference>
<dbReference type="Proteomes" id="UP000297229">
    <property type="component" value="Unassembled WGS sequence"/>
</dbReference>
<keyword evidence="3" id="KW-1185">Reference proteome</keyword>
<dbReference type="Pfam" id="PF06985">
    <property type="entry name" value="HET"/>
    <property type="match status" value="1"/>
</dbReference>
<evidence type="ECO:0000259" key="1">
    <source>
        <dbReference type="Pfam" id="PF06985"/>
    </source>
</evidence>
<dbReference type="STRING" id="278938.A0A4Z1IQ29"/>
<accession>A0A4Z1IQ29</accession>